<name>Q6H011_MICDP</name>
<reference evidence="1" key="1">
    <citation type="journal article" date="2004" name="J. Bacteriol.">
        <title>Genomic DNA microarray analysis: identification of new genes regulated by light color in the cyanobacterium Fremyella diplosiphon.</title>
        <authorList>
            <person name="Stowe-Evans E.L."/>
            <person name="Ford J."/>
            <person name="Kehoe D.M."/>
        </authorList>
    </citation>
    <scope>NUCLEOTIDE SEQUENCE</scope>
    <source>
        <strain evidence="1">FD33</strain>
    </source>
</reference>
<evidence type="ECO:0000313" key="1">
    <source>
        <dbReference type="EMBL" id="AAT41958.1"/>
    </source>
</evidence>
<proteinExistence type="predicted"/>
<reference evidence="1" key="2">
    <citation type="submission" date="2004-02" db="EMBL/GenBank/DDBJ databases">
        <authorList>
            <person name="Stowe-Evans E."/>
            <person name="Ford J."/>
            <person name="Kehoe D.M."/>
        </authorList>
    </citation>
    <scope>NUCLEOTIDE SEQUENCE</scope>
    <source>
        <strain evidence="1">FD33</strain>
    </source>
</reference>
<sequence length="54" mass="5778">MSKDEGSGEATALMVAFPLGGKRLNTFSLYPSANKDLLQNAGKSDRVNGSQIYE</sequence>
<protein>
    <submittedName>
        <fullName evidence="1">Uncharacterized protein</fullName>
    </submittedName>
</protein>
<organism evidence="1">
    <name type="scientific">Microchaete diplosiphon</name>
    <name type="common">Fremyella diplosiphon</name>
    <dbReference type="NCBI Taxonomy" id="1197"/>
    <lineage>
        <taxon>Bacteria</taxon>
        <taxon>Bacillati</taxon>
        <taxon>Cyanobacteriota</taxon>
        <taxon>Cyanophyceae</taxon>
        <taxon>Nostocales</taxon>
        <taxon>Rivulariaceae</taxon>
        <taxon>Microchaete</taxon>
    </lineage>
</organism>
<accession>Q6H011</accession>
<dbReference type="EMBL" id="AY548457">
    <property type="protein sequence ID" value="AAT41958.1"/>
    <property type="molecule type" value="Genomic_DNA"/>
</dbReference>
<dbReference type="AlphaFoldDB" id="Q6H011"/>